<organism evidence="6 7">
    <name type="scientific">Ostreobium quekettii</name>
    <dbReference type="NCBI Taxonomy" id="121088"/>
    <lineage>
        <taxon>Eukaryota</taxon>
        <taxon>Viridiplantae</taxon>
        <taxon>Chlorophyta</taxon>
        <taxon>core chlorophytes</taxon>
        <taxon>Ulvophyceae</taxon>
        <taxon>TCBD clade</taxon>
        <taxon>Bryopsidales</taxon>
        <taxon>Ostreobineae</taxon>
        <taxon>Ostreobiaceae</taxon>
        <taxon>Ostreobium</taxon>
    </lineage>
</organism>
<dbReference type="InterPro" id="IPR043504">
    <property type="entry name" value="Peptidase_S1_PA_chymotrypsin"/>
</dbReference>
<dbReference type="PANTHER" id="PTHR43343:SF2">
    <property type="entry name" value="PDZ DOMAIN-CONTAINING PROTEIN"/>
    <property type="match status" value="1"/>
</dbReference>
<protein>
    <recommendedName>
        <fullName evidence="5">PDZ domain-containing protein</fullName>
    </recommendedName>
</protein>
<evidence type="ECO:0000256" key="4">
    <source>
        <dbReference type="ARBA" id="ARBA00022825"/>
    </source>
</evidence>
<dbReference type="InterPro" id="IPR036034">
    <property type="entry name" value="PDZ_sf"/>
</dbReference>
<dbReference type="Pfam" id="PF13365">
    <property type="entry name" value="Trypsin_2"/>
    <property type="match status" value="1"/>
</dbReference>
<comment type="caution">
    <text evidence="6">The sequence shown here is derived from an EMBL/GenBank/DDBJ whole genome shotgun (WGS) entry which is preliminary data.</text>
</comment>
<dbReference type="InterPro" id="IPR001478">
    <property type="entry name" value="PDZ"/>
</dbReference>
<dbReference type="Gene3D" id="2.40.10.10">
    <property type="entry name" value="Trypsin-like serine proteases"/>
    <property type="match status" value="2"/>
</dbReference>
<dbReference type="PRINTS" id="PR00834">
    <property type="entry name" value="PROTEASES2C"/>
</dbReference>
<keyword evidence="3" id="KW-0378">Hydrolase</keyword>
<dbReference type="InterPro" id="IPR001940">
    <property type="entry name" value="Peptidase_S1C"/>
</dbReference>
<proteinExistence type="inferred from homology"/>
<gene>
    <name evidence="6" type="ORF">OSTQU699_LOCUS8572</name>
</gene>
<dbReference type="GO" id="GO:0006508">
    <property type="term" value="P:proteolysis"/>
    <property type="evidence" value="ECO:0007669"/>
    <property type="project" value="UniProtKB-KW"/>
</dbReference>
<evidence type="ECO:0000256" key="3">
    <source>
        <dbReference type="ARBA" id="ARBA00022801"/>
    </source>
</evidence>
<evidence type="ECO:0000259" key="5">
    <source>
        <dbReference type="PROSITE" id="PS50106"/>
    </source>
</evidence>
<dbReference type="SUPFAM" id="SSF50156">
    <property type="entry name" value="PDZ domain-like"/>
    <property type="match status" value="1"/>
</dbReference>
<evidence type="ECO:0000313" key="6">
    <source>
        <dbReference type="EMBL" id="CAD7703215.1"/>
    </source>
</evidence>
<dbReference type="FunFam" id="2.40.10.10:FF:000001">
    <property type="entry name" value="Periplasmic serine protease DegS"/>
    <property type="match status" value="1"/>
</dbReference>
<dbReference type="InterPro" id="IPR051201">
    <property type="entry name" value="Chloro_Bact_Ser_Proteases"/>
</dbReference>
<dbReference type="SUPFAM" id="SSF50494">
    <property type="entry name" value="Trypsin-like serine proteases"/>
    <property type="match status" value="1"/>
</dbReference>
<evidence type="ECO:0000256" key="2">
    <source>
        <dbReference type="ARBA" id="ARBA00022670"/>
    </source>
</evidence>
<dbReference type="EMBL" id="CAJHUC010002119">
    <property type="protein sequence ID" value="CAD7703215.1"/>
    <property type="molecule type" value="Genomic_DNA"/>
</dbReference>
<name>A0A8S1JAI0_9CHLO</name>
<dbReference type="Gene3D" id="2.30.42.10">
    <property type="match status" value="1"/>
</dbReference>
<feature type="domain" description="PDZ" evidence="5">
    <location>
        <begin position="320"/>
        <end position="394"/>
    </location>
</feature>
<dbReference type="Proteomes" id="UP000708148">
    <property type="component" value="Unassembled WGS sequence"/>
</dbReference>
<keyword evidence="2" id="KW-0645">Protease</keyword>
<sequence length="429" mass="45568">MPFHNCSPYLGRQTGASSDRGMEVGTFACWQPRRGGFYTSAKSRVAHRPHCGVQAMGNGARIPEDQDDNFMARQCRSAAAAVVAFGMFVAPYIGTDATMFEASAAYLAGEERRTVDLFKKNTPAVVNVTNLGMRQDALTLDILEIPQGAGSGFVWDKDGHVVTNYHVIRDAIDVQVTLSNGKQYMARVVGIDREKDITVLKLNDADLTGVNPVTVGSSADLEVGQKVYAIGNPFGLDHTLTTGVISGTGREIGSGVADRPLQDVIQTDAAINPGNSGGPLLDSRGSLIGVNTAIYSPSGANSGVGFAIPVDVVKSSVDQIIKYGKVIRPFLGISFATDHSIDQLGVQGILVLKTRQGGPADKAGIRGTSRDDLGRLSLGDIIISMDGSKVRTATDLYRVLDKCSVGDTLDVEVLRQDSQEHLSIVLEGD</sequence>
<dbReference type="OrthoDB" id="4217619at2759"/>
<reference evidence="6" key="1">
    <citation type="submission" date="2020-12" db="EMBL/GenBank/DDBJ databases">
        <authorList>
            <person name="Iha C."/>
        </authorList>
    </citation>
    <scope>NUCLEOTIDE SEQUENCE</scope>
</reference>
<dbReference type="SMART" id="SM00228">
    <property type="entry name" value="PDZ"/>
    <property type="match status" value="1"/>
</dbReference>
<accession>A0A8S1JAI0</accession>
<keyword evidence="7" id="KW-1185">Reference proteome</keyword>
<dbReference type="GO" id="GO:0004252">
    <property type="term" value="F:serine-type endopeptidase activity"/>
    <property type="evidence" value="ECO:0007669"/>
    <property type="project" value="InterPro"/>
</dbReference>
<dbReference type="InterPro" id="IPR039382">
    <property type="entry name" value="DEGP1/8_PDZ_dom"/>
</dbReference>
<comment type="similarity">
    <text evidence="1">Belongs to the peptidase S1C family.</text>
</comment>
<evidence type="ECO:0000256" key="1">
    <source>
        <dbReference type="ARBA" id="ARBA00010541"/>
    </source>
</evidence>
<dbReference type="PANTHER" id="PTHR43343">
    <property type="entry name" value="PEPTIDASE S12"/>
    <property type="match status" value="1"/>
</dbReference>
<dbReference type="AlphaFoldDB" id="A0A8S1JAI0"/>
<evidence type="ECO:0000313" key="7">
    <source>
        <dbReference type="Proteomes" id="UP000708148"/>
    </source>
</evidence>
<dbReference type="CDD" id="cd00990">
    <property type="entry name" value="cpPDZ_AtDEGP1-like"/>
    <property type="match status" value="1"/>
</dbReference>
<dbReference type="InterPro" id="IPR009003">
    <property type="entry name" value="Peptidase_S1_PA"/>
</dbReference>
<dbReference type="PROSITE" id="PS50106">
    <property type="entry name" value="PDZ"/>
    <property type="match status" value="1"/>
</dbReference>
<dbReference type="Pfam" id="PF13180">
    <property type="entry name" value="PDZ_2"/>
    <property type="match status" value="1"/>
</dbReference>
<keyword evidence="4" id="KW-0720">Serine protease</keyword>